<name>A0ABQ0DZ38_9EUKA</name>
<accession>A0ABQ0DZ38</accession>
<dbReference type="Proteomes" id="UP001628156">
    <property type="component" value="Unassembled WGS sequence"/>
</dbReference>
<sequence length="926" mass="108983">MIRTTFILSLLILTTLSKEIKDEDGIKLNATALEKRLEEEVIPRFKEHIVRINKRQPQIKQELNLKIKKLTKSLEKIKKRIEEIKVNMQKSINKMEIQDKKRKAAIQKYEKFKKEKAINQMKLAEEEMKQITDKCTKTENILKKMQSNQQRLVKTAERISSLLRIKRKALRKSDEIKNIRVKRNTDKINEITQLIKQYKSTHLLVKNIKDTLNAKKNSGIFDQEYSSLKRKFKQYQRKETTAINQLEDMLKAMTIRQEAKSKFKEVKEVLNEKVKDVKGQIKRDKAILRRVTIKKNILKRKKNSATSSVEKTEAKNGMKQINSELKGLKIRVRQNTLMLKALKRKINRATIAYNAKKRNIEGRISRQRMMDMKDERDKLRSTIKNLKKRYNKIERKVLLNEESPEKIADLKKRMTEIINEIKDTKDKYQNAQNGIHQYFEERRKKYEEKKKHIATRKTILEKRIVVLRRIMTLNEKKLSQENSRGKRQVLLRKIKVLSRRIRRVDRSIKSINRRLRNSIIRASKRSERKVILFSKKERLIKKKLARLVVRRKKYNSSEKLVKLIPQIDRLEKEYKTELKQVKTLLKKAEQEANSMEAEVKEINKIREEEAKIRERNLKKRIHVVQNKLQVLNGRKGGKVNDIKAMLKMKIERMKIRANKNHKIALEKKRKVGISRLNKVLRGGVKRIKKIVLLKRHINSLKERISQAQKVMRELGNIVSNGDMKEKIETKRDELKTSINLMTIKKQKEEFVLRKASSSLLRTAGVIRGISEATIQSHQVQHAKLIVLKDKLEKEINQTLINGEEDNEKKNQLYDTNNEIIKTADAINELQIQMGKFSDLVMKVTQGVDDGIKQKSQCEMCTNLARVALKKKKYDGFSTIVVMKSMDNLCRKSKYPTTCYRTLIELGSRVFEEGVTPITACSQINKC</sequence>
<organism evidence="3 4">
    <name type="scientific">Entamoeba nuttalli</name>
    <dbReference type="NCBI Taxonomy" id="412467"/>
    <lineage>
        <taxon>Eukaryota</taxon>
        <taxon>Amoebozoa</taxon>
        <taxon>Evosea</taxon>
        <taxon>Archamoebae</taxon>
        <taxon>Mastigamoebida</taxon>
        <taxon>Entamoebidae</taxon>
        <taxon>Entamoeba</taxon>
    </lineage>
</organism>
<evidence type="ECO:0000256" key="1">
    <source>
        <dbReference type="SAM" id="Coils"/>
    </source>
</evidence>
<keyword evidence="2" id="KW-0732">Signal</keyword>
<reference evidence="3 4" key="1">
    <citation type="journal article" date="2019" name="PLoS Negl. Trop. Dis.">
        <title>Whole genome sequencing of Entamoeba nuttalli reveals mammalian host-related molecular signatures and a novel octapeptide-repeat surface protein.</title>
        <authorList>
            <person name="Tanaka M."/>
            <person name="Makiuchi T."/>
            <person name="Komiyama T."/>
            <person name="Shiina T."/>
            <person name="Osaki K."/>
            <person name="Tachibana H."/>
        </authorList>
    </citation>
    <scope>NUCLEOTIDE SEQUENCE [LARGE SCALE GENOMIC DNA]</scope>
    <source>
        <strain evidence="3 4">P19-061405</strain>
    </source>
</reference>
<feature type="coiled-coil region" evidence="1">
    <location>
        <begin position="567"/>
        <end position="615"/>
    </location>
</feature>
<feature type="coiled-coil region" evidence="1">
    <location>
        <begin position="339"/>
        <end position="441"/>
    </location>
</feature>
<evidence type="ECO:0000313" key="4">
    <source>
        <dbReference type="Proteomes" id="UP001628156"/>
    </source>
</evidence>
<evidence type="ECO:0008006" key="5">
    <source>
        <dbReference type="Google" id="ProtNLM"/>
    </source>
</evidence>
<feature type="chain" id="PRO_5045755392" description="Saposin B-type domain-containing protein" evidence="2">
    <location>
        <begin position="18"/>
        <end position="926"/>
    </location>
</feature>
<evidence type="ECO:0000313" key="3">
    <source>
        <dbReference type="EMBL" id="GAB1228129.1"/>
    </source>
</evidence>
<proteinExistence type="predicted"/>
<dbReference type="EMBL" id="BAAFRS010000378">
    <property type="protein sequence ID" value="GAB1228129.1"/>
    <property type="molecule type" value="Genomic_DNA"/>
</dbReference>
<comment type="caution">
    <text evidence="3">The sequence shown here is derived from an EMBL/GenBank/DDBJ whole genome shotgun (WGS) entry which is preliminary data.</text>
</comment>
<feature type="coiled-coil region" evidence="1">
    <location>
        <begin position="60"/>
        <end position="148"/>
    </location>
</feature>
<feature type="coiled-coil region" evidence="1">
    <location>
        <begin position="690"/>
        <end position="717"/>
    </location>
</feature>
<gene>
    <name evidence="3" type="ORF">ENUP19_0378G0009</name>
</gene>
<keyword evidence="1" id="KW-0175">Coiled coil</keyword>
<protein>
    <recommendedName>
        <fullName evidence="5">Saposin B-type domain-containing protein</fullName>
    </recommendedName>
</protein>
<feature type="signal peptide" evidence="2">
    <location>
        <begin position="1"/>
        <end position="17"/>
    </location>
</feature>
<evidence type="ECO:0000256" key="2">
    <source>
        <dbReference type="SAM" id="SignalP"/>
    </source>
</evidence>
<keyword evidence="4" id="KW-1185">Reference proteome</keyword>